<sequence length="303" mass="33655">MWCRHGRRRVIHAPAFRSLTRPRPPPIRKTILSFTLDRNSWSTALERGDMGRSYDAYFSSGVYLSRYPRPNRRTLRLLDRLLPVGGRLLDYGAGEGRYCFDLAHRRNAEVLAVDISAVARQHLRAASSAMGIAGRVEVCDADDETYRRALAQGGFDVALLGFGVLGHVAGRRSRIELLAQLRHALAPEGRLVLGLPNAARRFRARQRACRPLIAEGALEPGDIRYERPLEQGAIPLFYHLFTGAEIRRDLAEAGFAIEWLTSESLLPESAVTHSRLLGLLDDGACALAPARFGYGFLVTARAL</sequence>
<dbReference type="Gene3D" id="3.40.50.150">
    <property type="entry name" value="Vaccinia Virus protein VP39"/>
    <property type="match status" value="1"/>
</dbReference>
<proteinExistence type="predicted"/>
<dbReference type="EMBL" id="QGLE01000004">
    <property type="protein sequence ID" value="PWR24204.1"/>
    <property type="molecule type" value="Genomic_DNA"/>
</dbReference>
<dbReference type="SUPFAM" id="SSF53335">
    <property type="entry name" value="S-adenosyl-L-methionine-dependent methyltransferases"/>
    <property type="match status" value="1"/>
</dbReference>
<dbReference type="AlphaFoldDB" id="A0A317ED50"/>
<dbReference type="CDD" id="cd02440">
    <property type="entry name" value="AdoMet_MTases"/>
    <property type="match status" value="1"/>
</dbReference>
<dbReference type="OrthoDB" id="9804312at2"/>
<dbReference type="InterPro" id="IPR029063">
    <property type="entry name" value="SAM-dependent_MTases_sf"/>
</dbReference>
<dbReference type="Pfam" id="PF13489">
    <property type="entry name" value="Methyltransf_23"/>
    <property type="match status" value="1"/>
</dbReference>
<evidence type="ECO:0000313" key="1">
    <source>
        <dbReference type="EMBL" id="PWR24204.1"/>
    </source>
</evidence>
<accession>A0A317ED50</accession>
<organism evidence="1 2">
    <name type="scientific">Zavarzinia aquatilis</name>
    <dbReference type="NCBI Taxonomy" id="2211142"/>
    <lineage>
        <taxon>Bacteria</taxon>
        <taxon>Pseudomonadati</taxon>
        <taxon>Pseudomonadota</taxon>
        <taxon>Alphaproteobacteria</taxon>
        <taxon>Rhodospirillales</taxon>
        <taxon>Zavarziniaceae</taxon>
        <taxon>Zavarzinia</taxon>
    </lineage>
</organism>
<evidence type="ECO:0000313" key="2">
    <source>
        <dbReference type="Proteomes" id="UP000245461"/>
    </source>
</evidence>
<protein>
    <recommendedName>
        <fullName evidence="3">Class I SAM-dependent methyltransferase</fullName>
    </recommendedName>
</protein>
<gene>
    <name evidence="1" type="ORF">DKG74_08785</name>
</gene>
<comment type="caution">
    <text evidence="1">The sequence shown here is derived from an EMBL/GenBank/DDBJ whole genome shotgun (WGS) entry which is preliminary data.</text>
</comment>
<evidence type="ECO:0008006" key="3">
    <source>
        <dbReference type="Google" id="ProtNLM"/>
    </source>
</evidence>
<reference evidence="1 2" key="1">
    <citation type="submission" date="2018-05" db="EMBL/GenBank/DDBJ databases">
        <title>Zavarzinia sp. HR-AS.</title>
        <authorList>
            <person name="Lee Y."/>
            <person name="Jeon C.O."/>
        </authorList>
    </citation>
    <scope>NUCLEOTIDE SEQUENCE [LARGE SCALE GENOMIC DNA]</scope>
    <source>
        <strain evidence="1 2">HR-AS</strain>
    </source>
</reference>
<dbReference type="Proteomes" id="UP000245461">
    <property type="component" value="Unassembled WGS sequence"/>
</dbReference>
<dbReference type="PANTHER" id="PTHR43861">
    <property type="entry name" value="TRANS-ACONITATE 2-METHYLTRANSFERASE-RELATED"/>
    <property type="match status" value="1"/>
</dbReference>
<keyword evidence="2" id="KW-1185">Reference proteome</keyword>
<name>A0A317ED50_9PROT</name>